<dbReference type="AlphaFoldDB" id="A0A6A6UFN0"/>
<reference evidence="2" key="1">
    <citation type="journal article" date="2020" name="Stud. Mycol.">
        <title>101 Dothideomycetes genomes: a test case for predicting lifestyles and emergence of pathogens.</title>
        <authorList>
            <person name="Haridas S."/>
            <person name="Albert R."/>
            <person name="Binder M."/>
            <person name="Bloem J."/>
            <person name="Labutti K."/>
            <person name="Salamov A."/>
            <person name="Andreopoulos B."/>
            <person name="Baker S."/>
            <person name="Barry K."/>
            <person name="Bills G."/>
            <person name="Bluhm B."/>
            <person name="Cannon C."/>
            <person name="Castanera R."/>
            <person name="Culley D."/>
            <person name="Daum C."/>
            <person name="Ezra D."/>
            <person name="Gonzalez J."/>
            <person name="Henrissat B."/>
            <person name="Kuo A."/>
            <person name="Liang C."/>
            <person name="Lipzen A."/>
            <person name="Lutzoni F."/>
            <person name="Magnuson J."/>
            <person name="Mondo S."/>
            <person name="Nolan M."/>
            <person name="Ohm R."/>
            <person name="Pangilinan J."/>
            <person name="Park H.-J."/>
            <person name="Ramirez L."/>
            <person name="Alfaro M."/>
            <person name="Sun H."/>
            <person name="Tritt A."/>
            <person name="Yoshinaga Y."/>
            <person name="Zwiers L.-H."/>
            <person name="Turgeon B."/>
            <person name="Goodwin S."/>
            <person name="Spatafora J."/>
            <person name="Crous P."/>
            <person name="Grigoriev I."/>
        </authorList>
    </citation>
    <scope>NUCLEOTIDE SEQUENCE</scope>
    <source>
        <strain evidence="2">CBS 115976</strain>
    </source>
</reference>
<name>A0A6A6UFN0_9PEZI</name>
<dbReference type="Proteomes" id="UP000799302">
    <property type="component" value="Unassembled WGS sequence"/>
</dbReference>
<evidence type="ECO:0000313" key="3">
    <source>
        <dbReference type="Proteomes" id="UP000799302"/>
    </source>
</evidence>
<feature type="region of interest" description="Disordered" evidence="1">
    <location>
        <begin position="124"/>
        <end position="144"/>
    </location>
</feature>
<accession>A0A6A6UFN0</accession>
<sequence>MDSRLGRSNIPSRTPSTSASCIKAVTLMKTGANVSIRYSFVIIVPIWLARSQQRAKRLLPKGLLPKRRTRRFRLPLAPAKSKARKLSTPLEVAPARPKMAESKRLILPVASSGVKDGKAAKAVAKETDTETGDIGGGADEDLVGEDNDDEDWIDDDMLLGVFEPKWDFGKDSDDGDKREEDLAEHHAEKKVLKDFFLEEEDQDDAFFGTWEPKWSFANDVCTEN</sequence>
<keyword evidence="3" id="KW-1185">Reference proteome</keyword>
<protein>
    <submittedName>
        <fullName evidence="2">Uncharacterized protein</fullName>
    </submittedName>
</protein>
<dbReference type="EMBL" id="MU004234">
    <property type="protein sequence ID" value="KAF2670253.1"/>
    <property type="molecule type" value="Genomic_DNA"/>
</dbReference>
<organism evidence="2 3">
    <name type="scientific">Microthyrium microscopicum</name>
    <dbReference type="NCBI Taxonomy" id="703497"/>
    <lineage>
        <taxon>Eukaryota</taxon>
        <taxon>Fungi</taxon>
        <taxon>Dikarya</taxon>
        <taxon>Ascomycota</taxon>
        <taxon>Pezizomycotina</taxon>
        <taxon>Dothideomycetes</taxon>
        <taxon>Dothideomycetes incertae sedis</taxon>
        <taxon>Microthyriales</taxon>
        <taxon>Microthyriaceae</taxon>
        <taxon>Microthyrium</taxon>
    </lineage>
</organism>
<evidence type="ECO:0000313" key="2">
    <source>
        <dbReference type="EMBL" id="KAF2670253.1"/>
    </source>
</evidence>
<evidence type="ECO:0000256" key="1">
    <source>
        <dbReference type="SAM" id="MobiDB-lite"/>
    </source>
</evidence>
<gene>
    <name evidence="2" type="ORF">BT63DRAFT_232951</name>
</gene>
<proteinExistence type="predicted"/>